<dbReference type="EMBL" id="JAHCMY010000002">
    <property type="protein sequence ID" value="MBS9523724.1"/>
    <property type="molecule type" value="Genomic_DNA"/>
</dbReference>
<evidence type="ECO:0000313" key="2">
    <source>
        <dbReference type="EMBL" id="MBS9523724.1"/>
    </source>
</evidence>
<evidence type="ECO:0008006" key="4">
    <source>
        <dbReference type="Google" id="ProtNLM"/>
    </source>
</evidence>
<reference evidence="2 3" key="1">
    <citation type="submission" date="2021-05" db="EMBL/GenBank/DDBJ databases">
        <authorList>
            <person name="Zhang Z.D."/>
            <person name="Osman G."/>
        </authorList>
    </citation>
    <scope>NUCLEOTIDE SEQUENCE [LARGE SCALE GENOMIC DNA]</scope>
    <source>
        <strain evidence="2 3">KCTC 32217</strain>
    </source>
</reference>
<protein>
    <recommendedName>
        <fullName evidence="4">Collagen-like protein</fullName>
    </recommendedName>
</protein>
<evidence type="ECO:0000313" key="3">
    <source>
        <dbReference type="Proteomes" id="UP001319104"/>
    </source>
</evidence>
<name>A0AAP2CHJ0_9BACT</name>
<accession>A0AAP2CHJ0</accession>
<organism evidence="2 3">
    <name type="scientific">Litoribacter ruber</name>
    <dbReference type="NCBI Taxonomy" id="702568"/>
    <lineage>
        <taxon>Bacteria</taxon>
        <taxon>Pseudomonadati</taxon>
        <taxon>Bacteroidota</taxon>
        <taxon>Cytophagia</taxon>
        <taxon>Cytophagales</taxon>
        <taxon>Cyclobacteriaceae</taxon>
        <taxon>Litoribacter</taxon>
    </lineage>
</organism>
<feature type="chain" id="PRO_5042900410" description="Collagen-like protein" evidence="1">
    <location>
        <begin position="19"/>
        <end position="175"/>
    </location>
</feature>
<dbReference type="AlphaFoldDB" id="A0AAP2CHJ0"/>
<dbReference type="PROSITE" id="PS51257">
    <property type="entry name" value="PROKAR_LIPOPROTEIN"/>
    <property type="match status" value="1"/>
</dbReference>
<feature type="signal peptide" evidence="1">
    <location>
        <begin position="1"/>
        <end position="18"/>
    </location>
</feature>
<gene>
    <name evidence="2" type="ORF">KI659_06790</name>
</gene>
<keyword evidence="3" id="KW-1185">Reference proteome</keyword>
<proteinExistence type="predicted"/>
<sequence>MKKLLLSLSVLGAFLIQACQGPMGPPGLDGIDGITVEADVFEVVGDFDPEANFTIQGDFNELGLTFLESDKLLIYHLWETDEGRDVWRILPQTIYLDQGQFAYQYDFTNLDFRIFMQGNFDLNILEPDWRNEQYFRLVVVPTRAVNFRVDFNDYEAVVDHYNLDTSNIPRIRLGK</sequence>
<dbReference type="Proteomes" id="UP001319104">
    <property type="component" value="Unassembled WGS sequence"/>
</dbReference>
<evidence type="ECO:0000256" key="1">
    <source>
        <dbReference type="SAM" id="SignalP"/>
    </source>
</evidence>
<comment type="caution">
    <text evidence="2">The sequence shown here is derived from an EMBL/GenBank/DDBJ whole genome shotgun (WGS) entry which is preliminary data.</text>
</comment>
<keyword evidence="1" id="KW-0732">Signal</keyword>
<dbReference type="RefSeq" id="WP_213944604.1">
    <property type="nucleotide sequence ID" value="NZ_JAHCMY010000002.1"/>
</dbReference>